<evidence type="ECO:0000256" key="2">
    <source>
        <dbReference type="SAM" id="SignalP"/>
    </source>
</evidence>
<dbReference type="VEuPathDB" id="CryptoDB:cubi_03285"/>
<dbReference type="PANTHER" id="PTHR43798:SF33">
    <property type="entry name" value="HYDROLASE, PUTATIVE (AFU_ORTHOLOGUE AFUA_2G14860)-RELATED"/>
    <property type="match status" value="1"/>
</dbReference>
<dbReference type="InterPro" id="IPR029058">
    <property type="entry name" value="AB_hydrolase_fold"/>
</dbReference>
<gene>
    <name evidence="4" type="ORF">cubi_03285</name>
</gene>
<dbReference type="RefSeq" id="XP_028873084.1">
    <property type="nucleotide sequence ID" value="XM_029020298.1"/>
</dbReference>
<dbReference type="AlphaFoldDB" id="A0A1J4MBY1"/>
<dbReference type="Pfam" id="PF12146">
    <property type="entry name" value="Hydrolase_4"/>
    <property type="match status" value="1"/>
</dbReference>
<evidence type="ECO:0000313" key="5">
    <source>
        <dbReference type="Proteomes" id="UP000186176"/>
    </source>
</evidence>
<dbReference type="GeneID" id="39980077"/>
<keyword evidence="2" id="KW-0732">Signal</keyword>
<keyword evidence="4" id="KW-0378">Hydrolase</keyword>
<proteinExistence type="predicted"/>
<dbReference type="EMBL" id="LRBP01000032">
    <property type="protein sequence ID" value="OII70987.1"/>
    <property type="molecule type" value="Genomic_DNA"/>
</dbReference>
<dbReference type="GO" id="GO:0016020">
    <property type="term" value="C:membrane"/>
    <property type="evidence" value="ECO:0007669"/>
    <property type="project" value="TreeGrafter"/>
</dbReference>
<feature type="chain" id="PRO_5012317438" evidence="2">
    <location>
        <begin position="24"/>
        <end position="420"/>
    </location>
</feature>
<feature type="signal peptide" evidence="2">
    <location>
        <begin position="1"/>
        <end position="23"/>
    </location>
</feature>
<sequence length="420" mass="47800">MRLLTYIFAALSFAYVGVFKVLGEEQMVIPDHFYYEEGSRIKLSHGTVNYQLHQENENGPVSVCLHCFMGTISDCSSISKNLAKNGYRALRFDFYGHGLSQYKNFGYYTVDDYVDQTMEILEKLGLYNVTSISEEELNSNTFVPKLHVVGTSLGGFVAMRIAQRYSKHISKLVLDAPPGLLKKKVAPYLQYSIVNYPLQLIANIYSPVWGCYQFLDPPTENLSSPKLDFRAKHYCKQILLTSLQLFLGINLWNNLEIYHEFSKVDVPTLFFWGAEDRLCPLSSAVTVLNEYVPNSKIIVYENCKHRCSKYCKEQFVKDTIRYFNDEISQELVSVSQYYNSVSDIINYTDKRLIPSIRGTTLSSSLEPTFKTEDTCLKGSSGSQEIAIQLASSTTDEDTDAEGSKNDYDQFNNEICENGNK</sequence>
<feature type="region of interest" description="Disordered" evidence="1">
    <location>
        <begin position="388"/>
        <end position="420"/>
    </location>
</feature>
<dbReference type="PANTHER" id="PTHR43798">
    <property type="entry name" value="MONOACYLGLYCEROL LIPASE"/>
    <property type="match status" value="1"/>
</dbReference>
<evidence type="ECO:0000256" key="1">
    <source>
        <dbReference type="SAM" id="MobiDB-lite"/>
    </source>
</evidence>
<dbReference type="GO" id="GO:0016787">
    <property type="term" value="F:hydrolase activity"/>
    <property type="evidence" value="ECO:0007669"/>
    <property type="project" value="UniProtKB-KW"/>
</dbReference>
<evidence type="ECO:0000259" key="3">
    <source>
        <dbReference type="Pfam" id="PF12146"/>
    </source>
</evidence>
<evidence type="ECO:0000313" key="4">
    <source>
        <dbReference type="EMBL" id="OII70987.1"/>
    </source>
</evidence>
<organism evidence="4 5">
    <name type="scientific">Cryptosporidium ubiquitum</name>
    <dbReference type="NCBI Taxonomy" id="857276"/>
    <lineage>
        <taxon>Eukaryota</taxon>
        <taxon>Sar</taxon>
        <taxon>Alveolata</taxon>
        <taxon>Apicomplexa</taxon>
        <taxon>Conoidasida</taxon>
        <taxon>Coccidia</taxon>
        <taxon>Eucoccidiorida</taxon>
        <taxon>Eimeriorina</taxon>
        <taxon>Cryptosporidiidae</taxon>
        <taxon>Cryptosporidium</taxon>
    </lineage>
</organism>
<reference evidence="4 5" key="1">
    <citation type="submission" date="2016-10" db="EMBL/GenBank/DDBJ databases">
        <title>Reductive evolution of mitochondrial metabolism and differential evolution of invasion-related proteins in Cryptosporidium.</title>
        <authorList>
            <person name="Liu S."/>
            <person name="Roellig D.M."/>
            <person name="Guo Y."/>
            <person name="Li N."/>
            <person name="Frace M.A."/>
            <person name="Tang K."/>
            <person name="Zhang L."/>
            <person name="Feng Y."/>
            <person name="Xiao L."/>
        </authorList>
    </citation>
    <scope>NUCLEOTIDE SEQUENCE [LARGE SCALE GENOMIC DNA]</scope>
    <source>
        <strain evidence="4">39726</strain>
    </source>
</reference>
<dbReference type="Gene3D" id="3.40.50.1820">
    <property type="entry name" value="alpha/beta hydrolase"/>
    <property type="match status" value="1"/>
</dbReference>
<dbReference type="Proteomes" id="UP000186176">
    <property type="component" value="Unassembled WGS sequence"/>
</dbReference>
<protein>
    <submittedName>
        <fullName evidence="4">Secrted alpha beta hydrolase superfamiy protein</fullName>
    </submittedName>
</protein>
<feature type="domain" description="Serine aminopeptidase S33" evidence="3">
    <location>
        <begin position="63"/>
        <end position="306"/>
    </location>
</feature>
<keyword evidence="5" id="KW-1185">Reference proteome</keyword>
<feature type="compositionally biased region" description="Polar residues" evidence="1">
    <location>
        <begin position="408"/>
        <end position="420"/>
    </location>
</feature>
<dbReference type="OrthoDB" id="408373at2759"/>
<accession>A0A1J4MBY1</accession>
<dbReference type="SUPFAM" id="SSF53474">
    <property type="entry name" value="alpha/beta-Hydrolases"/>
    <property type="match status" value="1"/>
</dbReference>
<dbReference type="InterPro" id="IPR050266">
    <property type="entry name" value="AB_hydrolase_sf"/>
</dbReference>
<name>A0A1J4MBY1_9CRYT</name>
<comment type="caution">
    <text evidence="4">The sequence shown here is derived from an EMBL/GenBank/DDBJ whole genome shotgun (WGS) entry which is preliminary data.</text>
</comment>
<dbReference type="InterPro" id="IPR022742">
    <property type="entry name" value="Hydrolase_4"/>
</dbReference>